<feature type="domain" description="Tyrosine-protein phosphatase" evidence="9">
    <location>
        <begin position="95"/>
        <end position="259"/>
    </location>
</feature>
<gene>
    <name evidence="11" type="ORF">IFM89_001349</name>
</gene>
<evidence type="ECO:0000256" key="2">
    <source>
        <dbReference type="ARBA" id="ARBA00022640"/>
    </source>
</evidence>
<evidence type="ECO:0000313" key="11">
    <source>
        <dbReference type="EMBL" id="KAF9595600.1"/>
    </source>
</evidence>
<evidence type="ECO:0000259" key="9">
    <source>
        <dbReference type="PROSITE" id="PS50054"/>
    </source>
</evidence>
<dbReference type="GO" id="GO:0004721">
    <property type="term" value="F:phosphoprotein phosphatase activity"/>
    <property type="evidence" value="ECO:0007669"/>
    <property type="project" value="UniProtKB-KW"/>
</dbReference>
<keyword evidence="12" id="KW-1185">Reference proteome</keyword>
<evidence type="ECO:0000256" key="8">
    <source>
        <dbReference type="SAM" id="MobiDB-lite"/>
    </source>
</evidence>
<reference evidence="11 12" key="1">
    <citation type="submission" date="2020-10" db="EMBL/GenBank/DDBJ databases">
        <title>The Coptis chinensis genome and diversification of protoberbering-type alkaloids.</title>
        <authorList>
            <person name="Wang B."/>
            <person name="Shu S."/>
            <person name="Song C."/>
            <person name="Liu Y."/>
        </authorList>
    </citation>
    <scope>NUCLEOTIDE SEQUENCE [LARGE SCALE GENOMIC DNA]</scope>
    <source>
        <strain evidence="11">HL-2020</strain>
        <tissue evidence="11">Leaf</tissue>
    </source>
</reference>
<dbReference type="AlphaFoldDB" id="A0A835LI30"/>
<evidence type="ECO:0000256" key="5">
    <source>
        <dbReference type="ARBA" id="ARBA00022946"/>
    </source>
</evidence>
<dbReference type="PANTHER" id="PTHR46642:SF3">
    <property type="entry name" value="PHOSPHOGLUCAN PHOSPHATASE DSP4, CHLOROPLASTIC"/>
    <property type="match status" value="1"/>
</dbReference>
<dbReference type="InterPro" id="IPR013783">
    <property type="entry name" value="Ig-like_fold"/>
</dbReference>
<dbReference type="FunFam" id="2.60.40.10:FF:000992">
    <property type="entry name" value="Phosphoglucan phosphatase DSP4, chloroplastic"/>
    <property type="match status" value="1"/>
</dbReference>
<dbReference type="Pfam" id="PF16561">
    <property type="entry name" value="AMPK1_CBM"/>
    <property type="match status" value="1"/>
</dbReference>
<dbReference type="SMART" id="SM00195">
    <property type="entry name" value="DSPc"/>
    <property type="match status" value="1"/>
</dbReference>
<keyword evidence="6" id="KW-0119">Carbohydrate metabolism</keyword>
<sequence length="384" mass="43392">MSFRSFSAASSPLQQSKNLKHHGKKPSINITNLPERTVNFRDLHRNLSMKTFSSPTSSAEMSGSEVDEEKSEIYSTNMTEAMGAVLTYRHELGMNYNFIRPDLIVGSCLQTPEDVDKLRSIGVKTIFCLQQNSDLEYPSNLARYFGVDINGIQEYAKQYDDIHHLRAEIRDFDSFDLRLRLPAVVCKLFKAVNQNGGVTYIHCTAGLGRAPAVALAYMFWVQGYKLIEANNLLLSKRSCFPKLDAIKSATADILTGLARSLVTLRWDDSNCSSVEISGLDIGWGQRIPLKFDKENGSWILERELPEGRFEYKYIVDGEWTNNTKEPVTNANKDGHINNYVQVFSTDPGSYSQELRERLVNGNSDLTKEERLAIRGFLKAYPDDV</sequence>
<dbReference type="OrthoDB" id="273181at2759"/>
<proteinExistence type="predicted"/>
<keyword evidence="4" id="KW-0904">Protein phosphatase</keyword>
<dbReference type="InterPro" id="IPR052832">
    <property type="entry name" value="Starch-Glucan_Phosphatase"/>
</dbReference>
<organism evidence="11 12">
    <name type="scientific">Coptis chinensis</name>
    <dbReference type="NCBI Taxonomy" id="261450"/>
    <lineage>
        <taxon>Eukaryota</taxon>
        <taxon>Viridiplantae</taxon>
        <taxon>Streptophyta</taxon>
        <taxon>Embryophyta</taxon>
        <taxon>Tracheophyta</taxon>
        <taxon>Spermatophyta</taxon>
        <taxon>Magnoliopsida</taxon>
        <taxon>Ranunculales</taxon>
        <taxon>Ranunculaceae</taxon>
        <taxon>Coptidoideae</taxon>
        <taxon>Coptis</taxon>
    </lineage>
</organism>
<evidence type="ECO:0000256" key="1">
    <source>
        <dbReference type="ARBA" id="ARBA00004474"/>
    </source>
</evidence>
<evidence type="ECO:0000313" key="12">
    <source>
        <dbReference type="Proteomes" id="UP000631114"/>
    </source>
</evidence>
<dbReference type="InterPro" id="IPR014756">
    <property type="entry name" value="Ig_E-set"/>
</dbReference>
<keyword evidence="2" id="KW-0934">Plastid</keyword>
<dbReference type="InterPro" id="IPR020422">
    <property type="entry name" value="TYR_PHOSPHATASE_DUAL_dom"/>
</dbReference>
<dbReference type="Gene3D" id="2.60.40.10">
    <property type="entry name" value="Immunoglobulins"/>
    <property type="match status" value="1"/>
</dbReference>
<name>A0A835LI30_9MAGN</name>
<dbReference type="PROSITE" id="PS50054">
    <property type="entry name" value="TYR_PHOSPHATASE_DUAL"/>
    <property type="match status" value="1"/>
</dbReference>
<dbReference type="InterPro" id="IPR029021">
    <property type="entry name" value="Prot-tyrosine_phosphatase-like"/>
</dbReference>
<dbReference type="PROSITE" id="PS50056">
    <property type="entry name" value="TYR_PHOSPHATASE_2"/>
    <property type="match status" value="1"/>
</dbReference>
<dbReference type="SUPFAM" id="SSF81296">
    <property type="entry name" value="E set domains"/>
    <property type="match status" value="1"/>
</dbReference>
<dbReference type="Pfam" id="PF00782">
    <property type="entry name" value="DSPc"/>
    <property type="match status" value="1"/>
</dbReference>
<dbReference type="SUPFAM" id="SSF52799">
    <property type="entry name" value="(Phosphotyrosine protein) phosphatases II"/>
    <property type="match status" value="1"/>
</dbReference>
<dbReference type="InterPro" id="IPR032640">
    <property type="entry name" value="AMPK1_CBM"/>
</dbReference>
<keyword evidence="3" id="KW-0378">Hydrolase</keyword>
<keyword evidence="5" id="KW-0809">Transit peptide</keyword>
<dbReference type="InterPro" id="IPR000387">
    <property type="entry name" value="Tyr_Pase_dom"/>
</dbReference>
<dbReference type="GO" id="GO:0009507">
    <property type="term" value="C:chloroplast"/>
    <property type="evidence" value="ECO:0007669"/>
    <property type="project" value="TreeGrafter"/>
</dbReference>
<evidence type="ECO:0000256" key="4">
    <source>
        <dbReference type="ARBA" id="ARBA00022912"/>
    </source>
</evidence>
<dbReference type="GO" id="GO:2001070">
    <property type="term" value="F:starch binding"/>
    <property type="evidence" value="ECO:0007669"/>
    <property type="project" value="TreeGrafter"/>
</dbReference>
<dbReference type="CDD" id="cd02859">
    <property type="entry name" value="E_set_AMPKbeta_like_N"/>
    <property type="match status" value="1"/>
</dbReference>
<dbReference type="GO" id="GO:0019203">
    <property type="term" value="F:carbohydrate phosphatase activity"/>
    <property type="evidence" value="ECO:0007669"/>
    <property type="project" value="InterPro"/>
</dbReference>
<dbReference type="FunFam" id="3.90.190.10:FF:000069">
    <property type="entry name" value="Phosphoglucan phosphatase DSP4, chloroplastic"/>
    <property type="match status" value="1"/>
</dbReference>
<dbReference type="Proteomes" id="UP000631114">
    <property type="component" value="Unassembled WGS sequence"/>
</dbReference>
<accession>A0A835LI30</accession>
<dbReference type="PANTHER" id="PTHR46642">
    <property type="entry name" value="DUAL SPECIFICITY PHOSPHATASE, SUBGROUP, CATALYTIC DOMAIN"/>
    <property type="match status" value="1"/>
</dbReference>
<dbReference type="EMBL" id="JADFTS010000007">
    <property type="protein sequence ID" value="KAF9595600.1"/>
    <property type="molecule type" value="Genomic_DNA"/>
</dbReference>
<dbReference type="InterPro" id="IPR045204">
    <property type="entry name" value="DSP_laforin-like"/>
</dbReference>
<evidence type="ECO:0000259" key="10">
    <source>
        <dbReference type="PROSITE" id="PS50056"/>
    </source>
</evidence>
<comment type="caution">
    <text evidence="11">The sequence shown here is derived from an EMBL/GenBank/DDBJ whole genome shotgun (WGS) entry which is preliminary data.</text>
</comment>
<evidence type="ECO:0000256" key="7">
    <source>
        <dbReference type="ARBA" id="ARBA00081846"/>
    </source>
</evidence>
<feature type="region of interest" description="Disordered" evidence="8">
    <location>
        <begin position="1"/>
        <end position="31"/>
    </location>
</feature>
<dbReference type="GO" id="GO:0005983">
    <property type="term" value="P:starch catabolic process"/>
    <property type="evidence" value="ECO:0007669"/>
    <property type="project" value="TreeGrafter"/>
</dbReference>
<dbReference type="CDD" id="cd14526">
    <property type="entry name" value="DSP_laforin-like"/>
    <property type="match status" value="1"/>
</dbReference>
<evidence type="ECO:0000256" key="6">
    <source>
        <dbReference type="ARBA" id="ARBA00023277"/>
    </source>
</evidence>
<comment type="subcellular location">
    <subcellularLocation>
        <location evidence="1">Plastid</location>
    </subcellularLocation>
</comment>
<dbReference type="Gene3D" id="3.90.190.10">
    <property type="entry name" value="Protein tyrosine phosphatase superfamily"/>
    <property type="match status" value="1"/>
</dbReference>
<evidence type="ECO:0000256" key="3">
    <source>
        <dbReference type="ARBA" id="ARBA00022801"/>
    </source>
</evidence>
<dbReference type="InterPro" id="IPR000340">
    <property type="entry name" value="Dual-sp_phosphatase_cat-dom"/>
</dbReference>
<feature type="compositionally biased region" description="Polar residues" evidence="8">
    <location>
        <begin position="1"/>
        <end position="17"/>
    </location>
</feature>
<feature type="domain" description="Tyrosine specific protein phosphatases" evidence="10">
    <location>
        <begin position="179"/>
        <end position="237"/>
    </location>
</feature>
<protein>
    <recommendedName>
        <fullName evidence="7">Dual specificity protein phosphatase 4</fullName>
    </recommendedName>
</protein>